<feature type="domain" description="Tyrosine specific protein phosphatases" evidence="1">
    <location>
        <begin position="7"/>
        <end position="64"/>
    </location>
</feature>
<accession>A0A1D1VFU7</accession>
<proteinExistence type="predicted"/>
<dbReference type="CDD" id="cd14498">
    <property type="entry name" value="DSP"/>
    <property type="match status" value="1"/>
</dbReference>
<reference evidence="2 3" key="1">
    <citation type="journal article" date="2016" name="Nat. Commun.">
        <title>Extremotolerant tardigrade genome and improved radiotolerance of human cultured cells by tardigrade-unique protein.</title>
        <authorList>
            <person name="Hashimoto T."/>
            <person name="Horikawa D.D."/>
            <person name="Saito Y."/>
            <person name="Kuwahara H."/>
            <person name="Kozuka-Hata H."/>
            <person name="Shin-I T."/>
            <person name="Minakuchi Y."/>
            <person name="Ohishi K."/>
            <person name="Motoyama A."/>
            <person name="Aizu T."/>
            <person name="Enomoto A."/>
            <person name="Kondo K."/>
            <person name="Tanaka S."/>
            <person name="Hara Y."/>
            <person name="Koshikawa S."/>
            <person name="Sagara H."/>
            <person name="Miura T."/>
            <person name="Yokobori S."/>
            <person name="Miyagawa K."/>
            <person name="Suzuki Y."/>
            <person name="Kubo T."/>
            <person name="Oyama M."/>
            <person name="Kohara Y."/>
            <person name="Fujiyama A."/>
            <person name="Arakawa K."/>
            <person name="Katayama T."/>
            <person name="Toyoda A."/>
            <person name="Kunieda T."/>
        </authorList>
    </citation>
    <scope>NUCLEOTIDE SEQUENCE [LARGE SCALE GENOMIC DNA]</scope>
    <source>
        <strain evidence="2 3">YOKOZUNA-1</strain>
    </source>
</reference>
<dbReference type="PROSITE" id="PS50056">
    <property type="entry name" value="TYR_PHOSPHATASE_2"/>
    <property type="match status" value="1"/>
</dbReference>
<keyword evidence="3" id="KW-1185">Reference proteome</keyword>
<dbReference type="Gene3D" id="3.90.190.10">
    <property type="entry name" value="Protein tyrosine phosphatase superfamily"/>
    <property type="match status" value="1"/>
</dbReference>
<comment type="caution">
    <text evidence="2">The sequence shown here is derived from an EMBL/GenBank/DDBJ whole genome shotgun (WGS) entry which is preliminary data.</text>
</comment>
<name>A0A1D1VFU7_RAMVA</name>
<dbReference type="Proteomes" id="UP000186922">
    <property type="component" value="Unassembled WGS sequence"/>
</dbReference>
<evidence type="ECO:0000313" key="2">
    <source>
        <dbReference type="EMBL" id="GAU97773.1"/>
    </source>
</evidence>
<protein>
    <recommendedName>
        <fullName evidence="1">Tyrosine specific protein phosphatases domain-containing protein</fullName>
    </recommendedName>
</protein>
<dbReference type="EMBL" id="BDGG01000004">
    <property type="protein sequence ID" value="GAU97773.1"/>
    <property type="molecule type" value="Genomic_DNA"/>
</dbReference>
<sequence length="104" mass="11952">MTSNIYSTYVYNFDACLTIRRSGRKVLVHSVRGQGRSAVAVIQYLMQIHHLPMQSAFRVTKLSRTLKINPVFRETLEFLESQLRNEGKLPPVQPQRILAPRVLA</sequence>
<dbReference type="SUPFAM" id="SSF52799">
    <property type="entry name" value="(Phosphotyrosine protein) phosphatases II"/>
    <property type="match status" value="1"/>
</dbReference>
<gene>
    <name evidence="2" type="primary">RvY_09010-1</name>
    <name evidence="2" type="synonym">RvY_09010.1</name>
    <name evidence="2" type="ORF">RvY_09010</name>
</gene>
<dbReference type="InterPro" id="IPR000340">
    <property type="entry name" value="Dual-sp_phosphatase_cat-dom"/>
</dbReference>
<organism evidence="2 3">
    <name type="scientific">Ramazzottius varieornatus</name>
    <name type="common">Water bear</name>
    <name type="synonym">Tardigrade</name>
    <dbReference type="NCBI Taxonomy" id="947166"/>
    <lineage>
        <taxon>Eukaryota</taxon>
        <taxon>Metazoa</taxon>
        <taxon>Ecdysozoa</taxon>
        <taxon>Tardigrada</taxon>
        <taxon>Eutardigrada</taxon>
        <taxon>Parachela</taxon>
        <taxon>Hypsibioidea</taxon>
        <taxon>Ramazzottiidae</taxon>
        <taxon>Ramazzottius</taxon>
    </lineage>
</organism>
<dbReference type="InterPro" id="IPR029021">
    <property type="entry name" value="Prot-tyrosine_phosphatase-like"/>
</dbReference>
<dbReference type="InterPro" id="IPR000387">
    <property type="entry name" value="Tyr_Pase_dom"/>
</dbReference>
<evidence type="ECO:0000259" key="1">
    <source>
        <dbReference type="PROSITE" id="PS50056"/>
    </source>
</evidence>
<evidence type="ECO:0000313" key="3">
    <source>
        <dbReference type="Proteomes" id="UP000186922"/>
    </source>
</evidence>
<dbReference type="Pfam" id="PF00782">
    <property type="entry name" value="DSPc"/>
    <property type="match status" value="1"/>
</dbReference>
<dbReference type="AlphaFoldDB" id="A0A1D1VFU7"/>